<dbReference type="AlphaFoldDB" id="D8K8C9"/>
<dbReference type="Pfam" id="PF02119">
    <property type="entry name" value="FlgI"/>
    <property type="match status" value="1"/>
</dbReference>
<evidence type="ECO:0000256" key="4">
    <source>
        <dbReference type="ARBA" id="ARBA00023143"/>
    </source>
</evidence>
<dbReference type="GO" id="GO:0071973">
    <property type="term" value="P:bacterial-type flagellum-dependent cell motility"/>
    <property type="evidence" value="ECO:0007669"/>
    <property type="project" value="InterPro"/>
</dbReference>
<keyword evidence="3 5" id="KW-0732">Signal</keyword>
<feature type="signal peptide" evidence="5">
    <location>
        <begin position="1"/>
        <end position="21"/>
    </location>
</feature>
<sequence precursor="true">MKIIQTFFIMTLLWLSQGAQAERVKDLAAIAGVRSNQLVGYGLVVGLSGTGDQVTQISYTRQSLRNMLREFGIIMPPGVNLQPKNVAAVSIHAQLPPFAKPGQSIDITVSSLGNAKSLRGGSLLLTPLKGADGQVYAMAQGNLIVGGFGAEGNDGSRVTVNIPSTGRIPNGATVERGVPNPFHNGGPIILNLHASDFTTANRVAAAINSAIGAGTARPLDGTSIQVNAPALPTQRVSFVSLLENLEVAPGEAPAKIVINSRTGTVVIGQHVRVQPAAVSHGRLTVTITSNPAISQPPPLSGGQTAVVPRTDIDIQEEGSRMFLFAPGVSLGEIVRAVNQVGAAPGDLVAILEALKQVGALSAELVVL</sequence>
<dbReference type="EMBL" id="CP002086">
    <property type="protein sequence ID" value="ADJ29049.1"/>
    <property type="molecule type" value="Genomic_DNA"/>
</dbReference>
<keyword evidence="6" id="KW-0966">Cell projection</keyword>
<evidence type="ECO:0000256" key="1">
    <source>
        <dbReference type="ARBA" id="ARBA00002591"/>
    </source>
</evidence>
<name>D8K8C9_NITWC</name>
<comment type="function">
    <text evidence="1 5">Assembles around the rod to form the L-ring and probably protects the motor/basal body from shearing forces during rotation.</text>
</comment>
<reference evidence="6 7" key="1">
    <citation type="submission" date="2010-06" db="EMBL/GenBank/DDBJ databases">
        <title>Complete sequence of chromosome of Nitrosococcus watsoni C-113.</title>
        <authorList>
            <consortium name="US DOE Joint Genome Institute"/>
            <person name="Lucas S."/>
            <person name="Copeland A."/>
            <person name="Lapidus A."/>
            <person name="Cheng J.-F."/>
            <person name="Bruce D."/>
            <person name="Goodwin L."/>
            <person name="Pitluck S."/>
            <person name="Malfatti S.A."/>
            <person name="Chain P.S.G."/>
            <person name="Land M."/>
            <person name="Hauser L."/>
            <person name="Kyrpides N."/>
            <person name="Ivanova N."/>
            <person name="Cambell M.A."/>
            <person name="Heidelberg J.F."/>
            <person name="Klotz M.G."/>
            <person name="Woyke T."/>
        </authorList>
    </citation>
    <scope>NUCLEOTIDE SEQUENCE [LARGE SCALE GENOMIC DNA]</scope>
    <source>
        <strain evidence="6 7">C-113</strain>
    </source>
</reference>
<keyword evidence="4 5" id="KW-0975">Bacterial flagellum</keyword>
<dbReference type="GO" id="GO:0030288">
    <property type="term" value="C:outer membrane-bounded periplasmic space"/>
    <property type="evidence" value="ECO:0007669"/>
    <property type="project" value="InterPro"/>
</dbReference>
<dbReference type="InterPro" id="IPR001782">
    <property type="entry name" value="Flag_FlgI"/>
</dbReference>
<evidence type="ECO:0000256" key="2">
    <source>
        <dbReference type="ARBA" id="ARBA00008994"/>
    </source>
</evidence>
<dbReference type="eggNOG" id="COG1706">
    <property type="taxonomic scope" value="Bacteria"/>
</dbReference>
<dbReference type="PRINTS" id="PR01010">
    <property type="entry name" value="FLGPRINGFLGI"/>
</dbReference>
<dbReference type="PANTHER" id="PTHR30381:SF0">
    <property type="entry name" value="FLAGELLAR P-RING PROTEIN"/>
    <property type="match status" value="1"/>
</dbReference>
<dbReference type="STRING" id="105559.Nwat_2217"/>
<dbReference type="GO" id="GO:0009428">
    <property type="term" value="C:bacterial-type flagellum basal body, distal rod, P ring"/>
    <property type="evidence" value="ECO:0007669"/>
    <property type="project" value="InterPro"/>
</dbReference>
<dbReference type="HAMAP" id="MF_00416">
    <property type="entry name" value="FlgI"/>
    <property type="match status" value="1"/>
</dbReference>
<dbReference type="HOGENOM" id="CLU_045235_1_0_6"/>
<evidence type="ECO:0000256" key="3">
    <source>
        <dbReference type="ARBA" id="ARBA00022729"/>
    </source>
</evidence>
<comment type="similarity">
    <text evidence="2 5">Belongs to the FlgI family.</text>
</comment>
<comment type="subunit">
    <text evidence="5">The basal body constitutes a major portion of the flagellar organelle and consists of four rings (L,P,S, and M) mounted on a central rod.</text>
</comment>
<evidence type="ECO:0000313" key="6">
    <source>
        <dbReference type="EMBL" id="ADJ29049.1"/>
    </source>
</evidence>
<keyword evidence="5" id="KW-0574">Periplasm</keyword>
<protein>
    <recommendedName>
        <fullName evidence="5">Flagellar P-ring protein</fullName>
    </recommendedName>
    <alternativeName>
        <fullName evidence="5">Basal body P-ring protein</fullName>
    </alternativeName>
</protein>
<keyword evidence="7" id="KW-1185">Reference proteome</keyword>
<dbReference type="NCBIfam" id="NF003676">
    <property type="entry name" value="PRK05303.1"/>
    <property type="match status" value="1"/>
</dbReference>
<comment type="subcellular location">
    <subcellularLocation>
        <location evidence="5">Periplasm</location>
    </subcellularLocation>
    <subcellularLocation>
        <location evidence="5">Bacterial flagellum basal body</location>
    </subcellularLocation>
</comment>
<evidence type="ECO:0000256" key="5">
    <source>
        <dbReference type="HAMAP-Rule" id="MF_00416"/>
    </source>
</evidence>
<accession>D8K8C9</accession>
<keyword evidence="6" id="KW-0282">Flagellum</keyword>
<dbReference type="Proteomes" id="UP000000393">
    <property type="component" value="Chromosome"/>
</dbReference>
<dbReference type="OrthoDB" id="9786431at2"/>
<evidence type="ECO:0000313" key="7">
    <source>
        <dbReference type="Proteomes" id="UP000000393"/>
    </source>
</evidence>
<gene>
    <name evidence="5" type="primary">flgI</name>
    <name evidence="6" type="ordered locus">Nwat_2217</name>
</gene>
<proteinExistence type="inferred from homology"/>
<dbReference type="GO" id="GO:0005198">
    <property type="term" value="F:structural molecule activity"/>
    <property type="evidence" value="ECO:0007669"/>
    <property type="project" value="InterPro"/>
</dbReference>
<dbReference type="RefSeq" id="WP_013221122.1">
    <property type="nucleotide sequence ID" value="NC_014315.1"/>
</dbReference>
<dbReference type="PANTHER" id="PTHR30381">
    <property type="entry name" value="FLAGELLAR P-RING PERIPLASMIC PROTEIN FLGI"/>
    <property type="match status" value="1"/>
</dbReference>
<keyword evidence="6" id="KW-0969">Cilium</keyword>
<feature type="chain" id="PRO_5009010172" description="Flagellar P-ring protein" evidence="5">
    <location>
        <begin position="22"/>
        <end position="367"/>
    </location>
</feature>
<organism evidence="6 7">
    <name type="scientific">Nitrosococcus watsoni (strain C-113)</name>
    <dbReference type="NCBI Taxonomy" id="105559"/>
    <lineage>
        <taxon>Bacteria</taxon>
        <taxon>Pseudomonadati</taxon>
        <taxon>Pseudomonadota</taxon>
        <taxon>Gammaproteobacteria</taxon>
        <taxon>Chromatiales</taxon>
        <taxon>Chromatiaceae</taxon>
        <taxon>Nitrosococcus</taxon>
    </lineage>
</organism>
<dbReference type="KEGG" id="nwa:Nwat_2217"/>